<protein>
    <recommendedName>
        <fullName evidence="9">Regulator of SigK</fullName>
    </recommendedName>
    <alternativeName>
        <fullName evidence="8">Sigma-K anti-sigma factor RskA</fullName>
    </alternativeName>
</protein>
<dbReference type="InterPro" id="IPR041916">
    <property type="entry name" value="Anti_sigma_zinc_sf"/>
</dbReference>
<dbReference type="GO" id="GO:0006417">
    <property type="term" value="P:regulation of translation"/>
    <property type="evidence" value="ECO:0007669"/>
    <property type="project" value="TreeGrafter"/>
</dbReference>
<feature type="transmembrane region" description="Helical" evidence="10">
    <location>
        <begin position="92"/>
        <end position="111"/>
    </location>
</feature>
<evidence type="ECO:0000256" key="7">
    <source>
        <dbReference type="ARBA" id="ARBA00023163"/>
    </source>
</evidence>
<comment type="subcellular location">
    <subcellularLocation>
        <location evidence="1">Cell membrane</location>
        <topology evidence="1">Single-pass membrane protein</topology>
    </subcellularLocation>
</comment>
<sequence>MTDEKDHEFDGVPELAALSALPADERAAFDAHLRTCALCRAELDDLQSTAAVLAPADAPLPPGLRDRVLAAVDDLAHTQEAARVVRLRRRSMAWLAAACALVAMVGSLVVWRSGQPGESPRTPQIAQSAVVSSVMAAPDMTKATASMSSGDVAAMYAPSQRATVVATAGLPPIAPDMMYQVWITVGDRVKSAGMVPGGRADKSMVVMTDMDRPTAVGLSVEPAAGSVQPTSPMVVRFPVH</sequence>
<accession>A0A7I9UWI5</accession>
<keyword evidence="4 10" id="KW-1133">Transmembrane helix</keyword>
<proteinExistence type="predicted"/>
<dbReference type="InterPro" id="IPR018764">
    <property type="entry name" value="RskA_C"/>
</dbReference>
<evidence type="ECO:0000313" key="12">
    <source>
        <dbReference type="EMBL" id="GED97302.1"/>
    </source>
</evidence>
<dbReference type="AlphaFoldDB" id="A0A7I9UWI5"/>
<evidence type="ECO:0000256" key="8">
    <source>
        <dbReference type="ARBA" id="ARBA00029829"/>
    </source>
</evidence>
<comment type="caution">
    <text evidence="12">The sequence shown here is derived from an EMBL/GenBank/DDBJ whole genome shotgun (WGS) entry which is preliminary data.</text>
</comment>
<keyword evidence="5" id="KW-0805">Transcription regulation</keyword>
<dbReference type="GO" id="GO:0016989">
    <property type="term" value="F:sigma factor antagonist activity"/>
    <property type="evidence" value="ECO:0007669"/>
    <property type="project" value="TreeGrafter"/>
</dbReference>
<dbReference type="RefSeq" id="WP_161926646.1">
    <property type="nucleotide sequence ID" value="NZ_BJOU01000001.1"/>
</dbReference>
<reference evidence="13" key="1">
    <citation type="submission" date="2019-06" db="EMBL/GenBank/DDBJ databases">
        <title>Gordonia isolated from sludge of a wastewater treatment plant.</title>
        <authorList>
            <person name="Tamura T."/>
            <person name="Aoyama K."/>
            <person name="Kang Y."/>
            <person name="Saito S."/>
            <person name="Akiyama N."/>
            <person name="Yazawa K."/>
            <person name="Gonoi T."/>
            <person name="Mikami Y."/>
        </authorList>
    </citation>
    <scope>NUCLEOTIDE SEQUENCE [LARGE SCALE GENOMIC DNA]</scope>
    <source>
        <strain evidence="13">NBRC 107697</strain>
    </source>
</reference>
<dbReference type="OrthoDB" id="153510at2"/>
<gene>
    <name evidence="12" type="ORF">nbrc107697_13410</name>
</gene>
<evidence type="ECO:0000256" key="1">
    <source>
        <dbReference type="ARBA" id="ARBA00004162"/>
    </source>
</evidence>
<name>A0A7I9UWI5_9ACTN</name>
<dbReference type="PANTHER" id="PTHR37461">
    <property type="entry name" value="ANTI-SIGMA-K FACTOR RSKA"/>
    <property type="match status" value="1"/>
</dbReference>
<keyword evidence="2" id="KW-1003">Cell membrane</keyword>
<keyword evidence="3 10" id="KW-0812">Transmembrane</keyword>
<evidence type="ECO:0000313" key="13">
    <source>
        <dbReference type="Proteomes" id="UP000444980"/>
    </source>
</evidence>
<evidence type="ECO:0000256" key="4">
    <source>
        <dbReference type="ARBA" id="ARBA00022989"/>
    </source>
</evidence>
<dbReference type="Gene3D" id="1.10.10.1320">
    <property type="entry name" value="Anti-sigma factor, zinc-finger domain"/>
    <property type="match status" value="1"/>
</dbReference>
<dbReference type="Pfam" id="PF10099">
    <property type="entry name" value="RskA_C"/>
    <property type="match status" value="1"/>
</dbReference>
<evidence type="ECO:0000256" key="6">
    <source>
        <dbReference type="ARBA" id="ARBA00023136"/>
    </source>
</evidence>
<keyword evidence="13" id="KW-1185">Reference proteome</keyword>
<evidence type="ECO:0000256" key="2">
    <source>
        <dbReference type="ARBA" id="ARBA00022475"/>
    </source>
</evidence>
<evidence type="ECO:0000256" key="5">
    <source>
        <dbReference type="ARBA" id="ARBA00023015"/>
    </source>
</evidence>
<feature type="domain" description="Anti-sigma K factor RskA C-terminal" evidence="11">
    <location>
        <begin position="94"/>
        <end position="232"/>
    </location>
</feature>
<organism evidence="12 13">
    <name type="scientific">Gordonia crocea</name>
    <dbReference type="NCBI Taxonomy" id="589162"/>
    <lineage>
        <taxon>Bacteria</taxon>
        <taxon>Bacillati</taxon>
        <taxon>Actinomycetota</taxon>
        <taxon>Actinomycetes</taxon>
        <taxon>Mycobacteriales</taxon>
        <taxon>Gordoniaceae</taxon>
        <taxon>Gordonia</taxon>
    </lineage>
</organism>
<evidence type="ECO:0000256" key="10">
    <source>
        <dbReference type="SAM" id="Phobius"/>
    </source>
</evidence>
<dbReference type="Proteomes" id="UP000444980">
    <property type="component" value="Unassembled WGS sequence"/>
</dbReference>
<evidence type="ECO:0000256" key="9">
    <source>
        <dbReference type="ARBA" id="ARBA00030803"/>
    </source>
</evidence>
<keyword evidence="6 10" id="KW-0472">Membrane</keyword>
<dbReference type="InterPro" id="IPR051474">
    <property type="entry name" value="Anti-sigma-K/W_factor"/>
</dbReference>
<evidence type="ECO:0000259" key="11">
    <source>
        <dbReference type="Pfam" id="PF10099"/>
    </source>
</evidence>
<dbReference type="PANTHER" id="PTHR37461:SF1">
    <property type="entry name" value="ANTI-SIGMA-K FACTOR RSKA"/>
    <property type="match status" value="1"/>
</dbReference>
<dbReference type="EMBL" id="BJOU01000001">
    <property type="protein sequence ID" value="GED97302.1"/>
    <property type="molecule type" value="Genomic_DNA"/>
</dbReference>
<dbReference type="GO" id="GO:0005886">
    <property type="term" value="C:plasma membrane"/>
    <property type="evidence" value="ECO:0007669"/>
    <property type="project" value="UniProtKB-SubCell"/>
</dbReference>
<evidence type="ECO:0000256" key="3">
    <source>
        <dbReference type="ARBA" id="ARBA00022692"/>
    </source>
</evidence>
<keyword evidence="7" id="KW-0804">Transcription</keyword>